<dbReference type="STRING" id="717646.M2N4U3"/>
<dbReference type="eggNOG" id="KOG4177">
    <property type="taxonomic scope" value="Eukaryota"/>
</dbReference>
<dbReference type="PANTHER" id="PTHR10622:SF10">
    <property type="entry name" value="HET DOMAIN-CONTAINING PROTEIN"/>
    <property type="match status" value="1"/>
</dbReference>
<dbReference type="HOGENOM" id="CLU_000288_138_0_1"/>
<feature type="domain" description="Heterokaryon incompatibility" evidence="1">
    <location>
        <begin position="22"/>
        <end position="106"/>
    </location>
</feature>
<evidence type="ECO:0000259" key="1">
    <source>
        <dbReference type="Pfam" id="PF06985"/>
    </source>
</evidence>
<dbReference type="AlphaFoldDB" id="M2N4U3"/>
<accession>M2N4U3</accession>
<dbReference type="Proteomes" id="UP000011761">
    <property type="component" value="Unassembled WGS sequence"/>
</dbReference>
<reference evidence="2 3" key="1">
    <citation type="journal article" date="2012" name="PLoS Pathog.">
        <title>Diverse lifestyles and strategies of plant pathogenesis encoded in the genomes of eighteen Dothideomycetes fungi.</title>
        <authorList>
            <person name="Ohm R.A."/>
            <person name="Feau N."/>
            <person name="Henrissat B."/>
            <person name="Schoch C.L."/>
            <person name="Horwitz B.A."/>
            <person name="Barry K.W."/>
            <person name="Condon B.J."/>
            <person name="Copeland A.C."/>
            <person name="Dhillon B."/>
            <person name="Glaser F."/>
            <person name="Hesse C.N."/>
            <person name="Kosti I."/>
            <person name="LaButti K."/>
            <person name="Lindquist E.A."/>
            <person name="Lucas S."/>
            <person name="Salamov A.A."/>
            <person name="Bradshaw R.E."/>
            <person name="Ciuffetti L."/>
            <person name="Hamelin R.C."/>
            <person name="Kema G.H.J."/>
            <person name="Lawrence C."/>
            <person name="Scott J.A."/>
            <person name="Spatafora J.W."/>
            <person name="Turgeon B.G."/>
            <person name="de Wit P.J.G.M."/>
            <person name="Zhong S."/>
            <person name="Goodwin S.B."/>
            <person name="Grigoriev I.V."/>
        </authorList>
    </citation>
    <scope>NUCLEOTIDE SEQUENCE [LARGE SCALE GENOMIC DNA]</scope>
    <source>
        <strain evidence="2 3">UAMH 10762</strain>
    </source>
</reference>
<dbReference type="OrthoDB" id="20872at2759"/>
<dbReference type="GeneID" id="19115296"/>
<evidence type="ECO:0000313" key="2">
    <source>
        <dbReference type="EMBL" id="EMC94024.1"/>
    </source>
</evidence>
<dbReference type="PANTHER" id="PTHR10622">
    <property type="entry name" value="HET DOMAIN-CONTAINING PROTEIN"/>
    <property type="match status" value="1"/>
</dbReference>
<dbReference type="EMBL" id="KB445559">
    <property type="protein sequence ID" value="EMC94024.1"/>
    <property type="molecule type" value="Genomic_DNA"/>
</dbReference>
<dbReference type="OMA" id="NARECYV"/>
<organism evidence="2 3">
    <name type="scientific">Baudoinia panamericana (strain UAMH 10762)</name>
    <name type="common">Angels' share fungus</name>
    <name type="synonym">Baudoinia compniacensis (strain UAMH 10762)</name>
    <dbReference type="NCBI Taxonomy" id="717646"/>
    <lineage>
        <taxon>Eukaryota</taxon>
        <taxon>Fungi</taxon>
        <taxon>Dikarya</taxon>
        <taxon>Ascomycota</taxon>
        <taxon>Pezizomycotina</taxon>
        <taxon>Dothideomycetes</taxon>
        <taxon>Dothideomycetidae</taxon>
        <taxon>Mycosphaerellales</taxon>
        <taxon>Teratosphaeriaceae</taxon>
        <taxon>Baudoinia</taxon>
    </lineage>
</organism>
<dbReference type="RefSeq" id="XP_007678734.1">
    <property type="nucleotide sequence ID" value="XM_007680544.1"/>
</dbReference>
<protein>
    <recommendedName>
        <fullName evidence="1">Heterokaryon incompatibility domain-containing protein</fullName>
    </recommendedName>
</protein>
<feature type="non-terminal residue" evidence="2">
    <location>
        <position position="245"/>
    </location>
</feature>
<dbReference type="KEGG" id="bcom:BAUCODRAFT_54022"/>
<dbReference type="InterPro" id="IPR010730">
    <property type="entry name" value="HET"/>
</dbReference>
<proteinExistence type="predicted"/>
<evidence type="ECO:0000313" key="3">
    <source>
        <dbReference type="Proteomes" id="UP000011761"/>
    </source>
</evidence>
<name>M2N4U3_BAUPA</name>
<dbReference type="Pfam" id="PF06985">
    <property type="entry name" value="HET"/>
    <property type="match status" value="1"/>
</dbReference>
<sequence>MRLLNCKTHKLHDFLGDDIPDYVILSHRWTAGEVTYKDFRKNRNVNSLGSVKIMLFCAFARSRVREWVWIDTCCIDKRSSAEVSEAVNSMFTYYQNARECYVYLSDVPPLSHGRKEVMTRFTSSEWFLRGWTLQELLAPSSVVFLTKEWEIIGSRDTLADQISTLTTIPTQVIQDYRTATNICVAQKLSWAARRQTTRAEDMAYCLLGLLGVNMALLYGEGGAKAFKRLQLQIIADKDDETIFAF</sequence>
<keyword evidence="3" id="KW-1185">Reference proteome</keyword>
<gene>
    <name evidence="2" type="ORF">BAUCODRAFT_54022</name>
</gene>